<feature type="coiled-coil region" evidence="1">
    <location>
        <begin position="93"/>
        <end position="155"/>
    </location>
</feature>
<protein>
    <submittedName>
        <fullName evidence="5">DUF4124 domain-containing protein</fullName>
    </submittedName>
</protein>
<evidence type="ECO:0000256" key="2">
    <source>
        <dbReference type="SAM" id="MobiDB-lite"/>
    </source>
</evidence>
<evidence type="ECO:0000313" key="7">
    <source>
        <dbReference type="Proteomes" id="UP000216107"/>
    </source>
</evidence>
<evidence type="ECO:0000313" key="5">
    <source>
        <dbReference type="EMBL" id="KAF7600789.1"/>
    </source>
</evidence>
<dbReference type="EMBL" id="NMRN01000001">
    <property type="protein sequence ID" value="PAS95288.1"/>
    <property type="molecule type" value="Genomic_DNA"/>
</dbReference>
<keyword evidence="8" id="KW-1185">Reference proteome</keyword>
<sequence length="160" mass="18581">MPRFLHASLLLACAGLLAPGIAHADIYKCVDDQGHTTYTNDRPAQERRKQCTLMTREQPVSTVSPIRSSSTPTPANFPRVDQSTQKRRDDDRLRILETELDSESKQLETARKELTEQESVRLGDERNYQRYLDRIKTYKDKVELHERNIEAINREISKLR</sequence>
<dbReference type="EMBL" id="MDUX01000001">
    <property type="protein sequence ID" value="KAF7600789.1"/>
    <property type="molecule type" value="Genomic_DNA"/>
</dbReference>
<reference evidence="5 8" key="1">
    <citation type="submission" date="2016-08" db="EMBL/GenBank/DDBJ databases">
        <title>Candidatus Dactylopiibacterium carminicum genome sequence.</title>
        <authorList>
            <person name="Ramirez-Puebla S.T."/>
            <person name="Ormeno-Orrillo E."/>
            <person name="Vera-Ponce De Leon A."/>
            <person name="Luis L."/>
            <person name="Sanchez-Flores A."/>
            <person name="Monica R."/>
            <person name="Martinez-Romero E."/>
        </authorList>
    </citation>
    <scope>NUCLEOTIDE SEQUENCE [LARGE SCALE GENOMIC DNA]</scope>
    <source>
        <strain evidence="5">END1</strain>
    </source>
</reference>
<feature type="signal peptide" evidence="3">
    <location>
        <begin position="1"/>
        <end position="24"/>
    </location>
</feature>
<feature type="chain" id="PRO_5012357243" evidence="3">
    <location>
        <begin position="25"/>
        <end position="160"/>
    </location>
</feature>
<dbReference type="InterPro" id="IPR025392">
    <property type="entry name" value="DUF4124"/>
</dbReference>
<comment type="caution">
    <text evidence="6">The sequence shown here is derived from an EMBL/GenBank/DDBJ whole genome shotgun (WGS) entry which is preliminary data.</text>
</comment>
<dbReference type="Pfam" id="PF13511">
    <property type="entry name" value="DUF4124"/>
    <property type="match status" value="1"/>
</dbReference>
<accession>A0A272EYS5</accession>
<name>A0A272EYS5_9RHOO</name>
<evidence type="ECO:0000313" key="6">
    <source>
        <dbReference type="EMBL" id="PAS95288.1"/>
    </source>
</evidence>
<reference evidence="6 7" key="2">
    <citation type="submission" date="2017-07" db="EMBL/GenBank/DDBJ databases">
        <title>Candidatus Dactylopiibacterium carminicum, a nitrogen-fixing symbiont of the cochineal insect Dactylopius coccus and Dactylopius opuntiae (Hemiptera: Coccoidea: Dactylopiidae).</title>
        <authorList>
            <person name="Vera A."/>
        </authorList>
    </citation>
    <scope>NUCLEOTIDE SEQUENCE [LARGE SCALE GENOMIC DNA]</scope>
    <source>
        <strain evidence="6 7">NFDCM</strain>
    </source>
</reference>
<evidence type="ECO:0000256" key="1">
    <source>
        <dbReference type="SAM" id="Coils"/>
    </source>
</evidence>
<proteinExistence type="predicted"/>
<evidence type="ECO:0000256" key="3">
    <source>
        <dbReference type="SAM" id="SignalP"/>
    </source>
</evidence>
<evidence type="ECO:0000259" key="4">
    <source>
        <dbReference type="Pfam" id="PF13511"/>
    </source>
</evidence>
<feature type="compositionally biased region" description="Polar residues" evidence="2">
    <location>
        <begin position="54"/>
        <end position="74"/>
    </location>
</feature>
<dbReference type="OrthoDB" id="5298561at2"/>
<gene>
    <name evidence="5" type="ORF">BGI27_00085</name>
    <name evidence="6" type="ORF">CGU29_00120</name>
</gene>
<feature type="domain" description="DUF4124" evidence="4">
    <location>
        <begin position="16"/>
        <end position="55"/>
    </location>
</feature>
<organism evidence="6 7">
    <name type="scientific">Candidatus Dactylopiibacterium carminicum</name>
    <dbReference type="NCBI Taxonomy" id="857335"/>
    <lineage>
        <taxon>Bacteria</taxon>
        <taxon>Pseudomonadati</taxon>
        <taxon>Pseudomonadota</taxon>
        <taxon>Betaproteobacteria</taxon>
        <taxon>Rhodocyclales</taxon>
        <taxon>Rhodocyclaceae</taxon>
        <taxon>Candidatus Dactylopiibacterium</taxon>
    </lineage>
</organism>
<keyword evidence="3" id="KW-0732">Signal</keyword>
<feature type="region of interest" description="Disordered" evidence="2">
    <location>
        <begin position="54"/>
        <end position="91"/>
    </location>
</feature>
<keyword evidence="1" id="KW-0175">Coiled coil</keyword>
<evidence type="ECO:0000313" key="8">
    <source>
        <dbReference type="Proteomes" id="UP000623509"/>
    </source>
</evidence>
<dbReference type="Proteomes" id="UP000623509">
    <property type="component" value="Unassembled WGS sequence"/>
</dbReference>
<dbReference type="AlphaFoldDB" id="A0A272EYS5"/>
<dbReference type="RefSeq" id="WP_095522898.1">
    <property type="nucleotide sequence ID" value="NZ_MDUX01000001.1"/>
</dbReference>
<dbReference type="Proteomes" id="UP000216107">
    <property type="component" value="Unassembled WGS sequence"/>
</dbReference>